<dbReference type="GO" id="GO:0033585">
    <property type="term" value="P:L-phenylalanine biosynthetic process from chorismate via phenylpyruvate"/>
    <property type="evidence" value="ECO:0007669"/>
    <property type="project" value="TreeGrafter"/>
</dbReference>
<dbReference type="PROSITE" id="PS00105">
    <property type="entry name" value="AA_TRANSFER_CLASS_1"/>
    <property type="match status" value="1"/>
</dbReference>
<dbReference type="STRING" id="43658.AT705_06175"/>
<dbReference type="InterPro" id="IPR000796">
    <property type="entry name" value="Asp_trans"/>
</dbReference>
<feature type="domain" description="Aminotransferase class I/classII large" evidence="8">
    <location>
        <begin position="27"/>
        <end position="392"/>
    </location>
</feature>
<evidence type="ECO:0000256" key="7">
    <source>
        <dbReference type="RuleBase" id="RU000481"/>
    </source>
</evidence>
<comment type="cofactor">
    <cofactor evidence="1 7">
        <name>pyridoxal 5'-phosphate</name>
        <dbReference type="ChEBI" id="CHEBI:597326"/>
    </cofactor>
</comment>
<dbReference type="Pfam" id="PF00155">
    <property type="entry name" value="Aminotran_1_2"/>
    <property type="match status" value="1"/>
</dbReference>
<dbReference type="PANTHER" id="PTHR11879">
    <property type="entry name" value="ASPARTATE AMINOTRANSFERASE"/>
    <property type="match status" value="1"/>
</dbReference>
<organism evidence="9 10">
    <name type="scientific">Pseudoalteromonas rubra</name>
    <dbReference type="NCBI Taxonomy" id="43658"/>
    <lineage>
        <taxon>Bacteria</taxon>
        <taxon>Pseudomonadati</taxon>
        <taxon>Pseudomonadota</taxon>
        <taxon>Gammaproteobacteria</taxon>
        <taxon>Alteromonadales</taxon>
        <taxon>Pseudoalteromonadaceae</taxon>
        <taxon>Pseudoalteromonas</taxon>
    </lineage>
</organism>
<proteinExistence type="inferred from homology"/>
<dbReference type="FunFam" id="3.90.1150.10:FF:000001">
    <property type="entry name" value="Aspartate aminotransferase"/>
    <property type="match status" value="1"/>
</dbReference>
<dbReference type="GO" id="GO:0004069">
    <property type="term" value="F:L-aspartate:2-oxoglutarate aminotransferase activity"/>
    <property type="evidence" value="ECO:0007669"/>
    <property type="project" value="TreeGrafter"/>
</dbReference>
<dbReference type="InterPro" id="IPR015421">
    <property type="entry name" value="PyrdxlP-dep_Trfase_major"/>
</dbReference>
<dbReference type="Gene3D" id="3.40.640.10">
    <property type="entry name" value="Type I PLP-dependent aspartate aminotransferase-like (Major domain)"/>
    <property type="match status" value="1"/>
</dbReference>
<dbReference type="NCBIfam" id="NF006719">
    <property type="entry name" value="PRK09257.1"/>
    <property type="match status" value="1"/>
</dbReference>
<dbReference type="EMBL" id="CP045429">
    <property type="protein sequence ID" value="QPB83947.1"/>
    <property type="molecule type" value="Genomic_DNA"/>
</dbReference>
<evidence type="ECO:0000256" key="5">
    <source>
        <dbReference type="ARBA" id="ARBA00022679"/>
    </source>
</evidence>
<dbReference type="InterPro" id="IPR015424">
    <property type="entry name" value="PyrdxlP-dep_Trfase"/>
</dbReference>
<dbReference type="InterPro" id="IPR004839">
    <property type="entry name" value="Aminotransferase_I/II_large"/>
</dbReference>
<evidence type="ECO:0000256" key="4">
    <source>
        <dbReference type="ARBA" id="ARBA00022576"/>
    </source>
</evidence>
<evidence type="ECO:0000313" key="9">
    <source>
        <dbReference type="EMBL" id="QPB83947.1"/>
    </source>
</evidence>
<sequence>MFSELKPLPTDPILGLMAAYKKDTNPNKIDLGVGVYKDEQGHTPVLKAVKKAEAFRLENETTKSYIGLAGNLDYCDKMEKLLLGNEHPALLANRIRTAQAPGGTGALRVAAEFIKRCNADATVWVTNPTWANHIGLFEAAGLTVKEYPYYDYENKGLLFDEMIEALKQVPKGDIVLLHACCHNPSGMDLNAEQWQVVAELAKDVGFTPLVDIAYQGFGSGLEEDAQGLRLLAATVDEMLICSSCSKNFGLYRERIGACSFVAKDTAVADVANSVLLSVVRSIYSMPPAHGADIVNTILGSEELTQEWHQELAEMRDRINGLRSLLKDNLNAKDAGQDFSFIESQNGMFSFLGINKAQIDRLREEYSIYIVGSSRVNVAGVSKENIDYFADAVAAVLK</sequence>
<dbReference type="Gene3D" id="3.90.1150.10">
    <property type="entry name" value="Aspartate Aminotransferase, domain 1"/>
    <property type="match status" value="1"/>
</dbReference>
<dbReference type="PANTHER" id="PTHR11879:SF22">
    <property type="entry name" value="ASPARTATE AMINOTRANSFERASE, MITOCHONDRIAL"/>
    <property type="match status" value="1"/>
</dbReference>
<keyword evidence="6" id="KW-0663">Pyridoxal phosphate</keyword>
<dbReference type="InterPro" id="IPR015422">
    <property type="entry name" value="PyrdxlP-dep_Trfase_small"/>
</dbReference>
<reference evidence="9 10" key="1">
    <citation type="submission" date="2019-10" db="EMBL/GenBank/DDBJ databases">
        <title>Pseudoalteromonas rubra S4059.</title>
        <authorList>
            <person name="Paulsen S."/>
            <person name="Wang X."/>
        </authorList>
    </citation>
    <scope>NUCLEOTIDE SEQUENCE [LARGE SCALE GENOMIC DNA]</scope>
    <source>
        <strain evidence="9 10">S4059</strain>
    </source>
</reference>
<evidence type="ECO:0000256" key="6">
    <source>
        <dbReference type="ARBA" id="ARBA00022898"/>
    </source>
</evidence>
<dbReference type="RefSeq" id="WP_125560086.1">
    <property type="nucleotide sequence ID" value="NZ_CP045429.1"/>
</dbReference>
<protein>
    <recommendedName>
        <fullName evidence="7">Aminotransferase</fullName>
        <ecNumber evidence="7">2.6.1.-</ecNumber>
    </recommendedName>
</protein>
<dbReference type="GO" id="GO:0042802">
    <property type="term" value="F:identical protein binding"/>
    <property type="evidence" value="ECO:0007669"/>
    <property type="project" value="TreeGrafter"/>
</dbReference>
<dbReference type="OrthoDB" id="9766445at2"/>
<keyword evidence="5 7" id="KW-0808">Transferase</keyword>
<dbReference type="InterPro" id="IPR004838">
    <property type="entry name" value="NHTrfase_class1_PyrdxlP-BS"/>
</dbReference>
<dbReference type="GO" id="GO:0030170">
    <property type="term" value="F:pyridoxal phosphate binding"/>
    <property type="evidence" value="ECO:0007669"/>
    <property type="project" value="InterPro"/>
</dbReference>
<keyword evidence="4 7" id="KW-0032">Aminotransferase</keyword>
<evidence type="ECO:0000256" key="2">
    <source>
        <dbReference type="ARBA" id="ARBA00007441"/>
    </source>
</evidence>
<dbReference type="GO" id="GO:0005829">
    <property type="term" value="C:cytosol"/>
    <property type="evidence" value="ECO:0007669"/>
    <property type="project" value="TreeGrafter"/>
</dbReference>
<evidence type="ECO:0000256" key="1">
    <source>
        <dbReference type="ARBA" id="ARBA00001933"/>
    </source>
</evidence>
<name>A0A5S3V0A9_9GAMM</name>
<evidence type="ECO:0000313" key="10">
    <source>
        <dbReference type="Proteomes" id="UP000305729"/>
    </source>
</evidence>
<dbReference type="GO" id="GO:0004838">
    <property type="term" value="F:L-tyrosine-2-oxoglutarate transaminase activity"/>
    <property type="evidence" value="ECO:0007669"/>
    <property type="project" value="TreeGrafter"/>
</dbReference>
<dbReference type="FunFam" id="3.40.640.10:FF:000066">
    <property type="entry name" value="Aspartate aminotransferase"/>
    <property type="match status" value="1"/>
</dbReference>
<dbReference type="CDD" id="cd00609">
    <property type="entry name" value="AAT_like"/>
    <property type="match status" value="1"/>
</dbReference>
<evidence type="ECO:0000256" key="3">
    <source>
        <dbReference type="ARBA" id="ARBA00011738"/>
    </source>
</evidence>
<evidence type="ECO:0000259" key="8">
    <source>
        <dbReference type="Pfam" id="PF00155"/>
    </source>
</evidence>
<gene>
    <name evidence="9" type="ORF">CWC22_013480</name>
</gene>
<dbReference type="PRINTS" id="PR00799">
    <property type="entry name" value="TRANSAMINASE"/>
</dbReference>
<dbReference type="Proteomes" id="UP000305729">
    <property type="component" value="Chromosome 1"/>
</dbReference>
<comment type="subunit">
    <text evidence="3">Homodimer.</text>
</comment>
<accession>A0A5S3V0A9</accession>
<dbReference type="SUPFAM" id="SSF53383">
    <property type="entry name" value="PLP-dependent transferases"/>
    <property type="match status" value="1"/>
</dbReference>
<comment type="similarity">
    <text evidence="2 7">Belongs to the class-I pyridoxal-phosphate-dependent aminotransferase family.</text>
</comment>
<dbReference type="EC" id="2.6.1.-" evidence="7"/>
<dbReference type="AlphaFoldDB" id="A0A5S3V0A9"/>